<accession>K1PYQ5</accession>
<reference evidence="1" key="1">
    <citation type="journal article" date="2012" name="Nature">
        <title>The oyster genome reveals stress adaptation and complexity of shell formation.</title>
        <authorList>
            <person name="Zhang G."/>
            <person name="Fang X."/>
            <person name="Guo X."/>
            <person name="Li L."/>
            <person name="Luo R."/>
            <person name="Xu F."/>
            <person name="Yang P."/>
            <person name="Zhang L."/>
            <person name="Wang X."/>
            <person name="Qi H."/>
            <person name="Xiong Z."/>
            <person name="Que H."/>
            <person name="Xie Y."/>
            <person name="Holland P.W."/>
            <person name="Paps J."/>
            <person name="Zhu Y."/>
            <person name="Wu F."/>
            <person name="Chen Y."/>
            <person name="Wang J."/>
            <person name="Peng C."/>
            <person name="Meng J."/>
            <person name="Yang L."/>
            <person name="Liu J."/>
            <person name="Wen B."/>
            <person name="Zhang N."/>
            <person name="Huang Z."/>
            <person name="Zhu Q."/>
            <person name="Feng Y."/>
            <person name="Mount A."/>
            <person name="Hedgecock D."/>
            <person name="Xu Z."/>
            <person name="Liu Y."/>
            <person name="Domazet-Loso T."/>
            <person name="Du Y."/>
            <person name="Sun X."/>
            <person name="Zhang S."/>
            <person name="Liu B."/>
            <person name="Cheng P."/>
            <person name="Jiang X."/>
            <person name="Li J."/>
            <person name="Fan D."/>
            <person name="Wang W."/>
            <person name="Fu W."/>
            <person name="Wang T."/>
            <person name="Wang B."/>
            <person name="Zhang J."/>
            <person name="Peng Z."/>
            <person name="Li Y."/>
            <person name="Li N."/>
            <person name="Wang J."/>
            <person name="Chen M."/>
            <person name="He Y."/>
            <person name="Tan F."/>
            <person name="Song X."/>
            <person name="Zheng Q."/>
            <person name="Huang R."/>
            <person name="Yang H."/>
            <person name="Du X."/>
            <person name="Chen L."/>
            <person name="Yang M."/>
            <person name="Gaffney P.M."/>
            <person name="Wang S."/>
            <person name="Luo L."/>
            <person name="She Z."/>
            <person name="Ming Y."/>
            <person name="Huang W."/>
            <person name="Zhang S."/>
            <person name="Huang B."/>
            <person name="Zhang Y."/>
            <person name="Qu T."/>
            <person name="Ni P."/>
            <person name="Miao G."/>
            <person name="Wang J."/>
            <person name="Wang Q."/>
            <person name="Steinberg C.E."/>
            <person name="Wang H."/>
            <person name="Li N."/>
            <person name="Qian L."/>
            <person name="Zhang G."/>
            <person name="Li Y."/>
            <person name="Yang H."/>
            <person name="Liu X."/>
            <person name="Wang J."/>
            <person name="Yin Y."/>
            <person name="Wang J."/>
        </authorList>
    </citation>
    <scope>NUCLEOTIDE SEQUENCE [LARGE SCALE GENOMIC DNA]</scope>
    <source>
        <strain evidence="1">05x7-T-G4-1.051#20</strain>
    </source>
</reference>
<dbReference type="EMBL" id="JH818630">
    <property type="protein sequence ID" value="EKC26788.1"/>
    <property type="molecule type" value="Genomic_DNA"/>
</dbReference>
<gene>
    <name evidence="1" type="ORF">CGI_10013219</name>
</gene>
<dbReference type="AlphaFoldDB" id="K1PYQ5"/>
<dbReference type="InParanoid" id="K1PYQ5"/>
<organism evidence="1">
    <name type="scientific">Magallana gigas</name>
    <name type="common">Pacific oyster</name>
    <name type="synonym">Crassostrea gigas</name>
    <dbReference type="NCBI Taxonomy" id="29159"/>
    <lineage>
        <taxon>Eukaryota</taxon>
        <taxon>Metazoa</taxon>
        <taxon>Spiralia</taxon>
        <taxon>Lophotrochozoa</taxon>
        <taxon>Mollusca</taxon>
        <taxon>Bivalvia</taxon>
        <taxon>Autobranchia</taxon>
        <taxon>Pteriomorphia</taxon>
        <taxon>Ostreida</taxon>
        <taxon>Ostreoidea</taxon>
        <taxon>Ostreidae</taxon>
        <taxon>Magallana</taxon>
    </lineage>
</organism>
<sequence length="117" mass="13250">MYRKLIKAIGLESRPECVLYGRAKGELQIGITNRRKADDMFSVVVSSKLEQSDTRQREKLTKTWPQSLPNNPEKFCSAKRFELPVKAQYKLTTLQNLSGIDICLVGIGSDRLVLQGH</sequence>
<proteinExistence type="predicted"/>
<evidence type="ECO:0000313" key="1">
    <source>
        <dbReference type="EMBL" id="EKC26788.1"/>
    </source>
</evidence>
<protein>
    <submittedName>
        <fullName evidence="1">Uncharacterized protein</fullName>
    </submittedName>
</protein>
<dbReference type="HOGENOM" id="CLU_2087125_0_0_1"/>
<name>K1PYQ5_MAGGI</name>